<dbReference type="AlphaFoldDB" id="A0A7G1I264"/>
<dbReference type="EMBL" id="AP023322">
    <property type="protein sequence ID" value="BCI63717.1"/>
    <property type="molecule type" value="Genomic_DNA"/>
</dbReference>
<dbReference type="KEGG" id="copr:Cop2CBH44_20700"/>
<dbReference type="Gene3D" id="1.10.1200.10">
    <property type="entry name" value="ACP-like"/>
    <property type="match status" value="1"/>
</dbReference>
<evidence type="ECO:0008006" key="3">
    <source>
        <dbReference type="Google" id="ProtNLM"/>
    </source>
</evidence>
<accession>A0A7G1I264</accession>
<gene>
    <name evidence="1" type="ORF">Cop2CBH44_20700</name>
</gene>
<evidence type="ECO:0000313" key="1">
    <source>
        <dbReference type="EMBL" id="BCI63717.1"/>
    </source>
</evidence>
<name>A0A7G1I264_9BACT</name>
<sequence>MDELLFIQKISLLLYKTKKDDLKPQTPFKKLKEWNLMFATSCIMMIEEEYNVSIHGKELSEANTLKELYSIIKTAQYIKSSK</sequence>
<dbReference type="SUPFAM" id="SSF47336">
    <property type="entry name" value="ACP-like"/>
    <property type="match status" value="1"/>
</dbReference>
<protein>
    <recommendedName>
        <fullName evidence="3">Acyl carrier protein</fullName>
    </recommendedName>
</protein>
<dbReference type="RefSeq" id="WP_021929272.1">
    <property type="nucleotide sequence ID" value="NZ_AP023322.1"/>
</dbReference>
<proteinExistence type="predicted"/>
<evidence type="ECO:0000313" key="2">
    <source>
        <dbReference type="Proteomes" id="UP000594042"/>
    </source>
</evidence>
<keyword evidence="2" id="KW-1185">Reference proteome</keyword>
<reference evidence="2" key="1">
    <citation type="submission" date="2020-07" db="EMBL/GenBank/DDBJ databases">
        <title>Complete genome sequencing of Coprobacter sp. strain 2CBH44.</title>
        <authorList>
            <person name="Sakamoto M."/>
            <person name="Murakami T."/>
            <person name="Mori H."/>
        </authorList>
    </citation>
    <scope>NUCLEOTIDE SEQUENCE [LARGE SCALE GENOMIC DNA]</scope>
    <source>
        <strain evidence="2">2CBH44</strain>
    </source>
</reference>
<organism evidence="1 2">
    <name type="scientific">Coprobacter secundus subsp. similis</name>
    <dbReference type="NCBI Taxonomy" id="2751153"/>
    <lineage>
        <taxon>Bacteria</taxon>
        <taxon>Pseudomonadati</taxon>
        <taxon>Bacteroidota</taxon>
        <taxon>Bacteroidia</taxon>
        <taxon>Bacteroidales</taxon>
        <taxon>Barnesiellaceae</taxon>
        <taxon>Coprobacter</taxon>
    </lineage>
</organism>
<dbReference type="InterPro" id="IPR036736">
    <property type="entry name" value="ACP-like_sf"/>
</dbReference>
<dbReference type="Proteomes" id="UP000594042">
    <property type="component" value="Chromosome"/>
</dbReference>